<organism evidence="1 2">
    <name type="scientific">Racocetra persica</name>
    <dbReference type="NCBI Taxonomy" id="160502"/>
    <lineage>
        <taxon>Eukaryota</taxon>
        <taxon>Fungi</taxon>
        <taxon>Fungi incertae sedis</taxon>
        <taxon>Mucoromycota</taxon>
        <taxon>Glomeromycotina</taxon>
        <taxon>Glomeromycetes</taxon>
        <taxon>Diversisporales</taxon>
        <taxon>Gigasporaceae</taxon>
        <taxon>Racocetra</taxon>
    </lineage>
</organism>
<evidence type="ECO:0000313" key="1">
    <source>
        <dbReference type="EMBL" id="CAG8843831.1"/>
    </source>
</evidence>
<dbReference type="Proteomes" id="UP000789920">
    <property type="component" value="Unassembled WGS sequence"/>
</dbReference>
<dbReference type="EMBL" id="CAJVQC010139952">
    <property type="protein sequence ID" value="CAG8843831.1"/>
    <property type="molecule type" value="Genomic_DNA"/>
</dbReference>
<evidence type="ECO:0000313" key="2">
    <source>
        <dbReference type="Proteomes" id="UP000789920"/>
    </source>
</evidence>
<accession>A0ACA9SP16</accession>
<comment type="caution">
    <text evidence="1">The sequence shown here is derived from an EMBL/GenBank/DDBJ whole genome shotgun (WGS) entry which is preliminary data.</text>
</comment>
<keyword evidence="2" id="KW-1185">Reference proteome</keyword>
<proteinExistence type="predicted"/>
<name>A0ACA9SP16_9GLOM</name>
<protein>
    <submittedName>
        <fullName evidence="1">4536_t:CDS:1</fullName>
    </submittedName>
</protein>
<sequence>KEILTEYKVKAIRYDEIQVFDFENKTDTDNGWIITDEGLE</sequence>
<gene>
    <name evidence="1" type="ORF">RPERSI_LOCUS32945</name>
</gene>
<reference evidence="1" key="1">
    <citation type="submission" date="2021-06" db="EMBL/GenBank/DDBJ databases">
        <authorList>
            <person name="Kallberg Y."/>
            <person name="Tangrot J."/>
            <person name="Rosling A."/>
        </authorList>
    </citation>
    <scope>NUCLEOTIDE SEQUENCE</scope>
    <source>
        <strain evidence="1">MA461A</strain>
    </source>
</reference>
<feature type="non-terminal residue" evidence="1">
    <location>
        <position position="1"/>
    </location>
</feature>